<dbReference type="InterPro" id="IPR003439">
    <property type="entry name" value="ABC_transporter-like_ATP-bd"/>
</dbReference>
<evidence type="ECO:0000256" key="3">
    <source>
        <dbReference type="ARBA" id="ARBA00007577"/>
    </source>
</evidence>
<organism evidence="14 15">
    <name type="scientific">Fusarium redolens</name>
    <dbReference type="NCBI Taxonomy" id="48865"/>
    <lineage>
        <taxon>Eukaryota</taxon>
        <taxon>Fungi</taxon>
        <taxon>Dikarya</taxon>
        <taxon>Ascomycota</taxon>
        <taxon>Pezizomycotina</taxon>
        <taxon>Sordariomycetes</taxon>
        <taxon>Hypocreomycetidae</taxon>
        <taxon>Hypocreales</taxon>
        <taxon>Nectriaceae</taxon>
        <taxon>Fusarium</taxon>
        <taxon>Fusarium redolens species complex</taxon>
    </lineage>
</organism>
<dbReference type="Gene3D" id="3.40.50.300">
    <property type="entry name" value="P-loop containing nucleotide triphosphate hydrolases"/>
    <property type="match status" value="2"/>
</dbReference>
<gene>
    <name evidence="14" type="ORF">BKA55DRAFT_596830</name>
</gene>
<dbReference type="Proteomes" id="UP000720189">
    <property type="component" value="Unassembled WGS sequence"/>
</dbReference>
<feature type="compositionally biased region" description="Polar residues" evidence="10">
    <location>
        <begin position="15"/>
        <end position="29"/>
    </location>
</feature>
<feature type="domain" description="ABC transporter" evidence="12">
    <location>
        <begin position="369"/>
        <end position="614"/>
    </location>
</feature>
<evidence type="ECO:0000313" key="15">
    <source>
        <dbReference type="Proteomes" id="UP000720189"/>
    </source>
</evidence>
<keyword evidence="6" id="KW-0547">Nucleotide-binding</keyword>
<feature type="transmembrane region" description="Helical" evidence="11">
    <location>
        <begin position="166"/>
        <end position="185"/>
    </location>
</feature>
<comment type="similarity">
    <text evidence="3">Belongs to the ABC transporter superfamily. ABCB family. Multidrug resistance exporter (TC 3.A.1.201) subfamily.</text>
</comment>
<dbReference type="FunFam" id="3.40.50.300:FF:001530">
    <property type="entry name" value="ABC multidrug transporter (Eurofung)"/>
    <property type="match status" value="1"/>
</dbReference>
<dbReference type="CDD" id="cd03249">
    <property type="entry name" value="ABC_MTABC3_MDL1_MDL2"/>
    <property type="match status" value="1"/>
</dbReference>
<keyword evidence="5 11" id="KW-0812">Transmembrane</keyword>
<evidence type="ECO:0000259" key="13">
    <source>
        <dbReference type="PROSITE" id="PS50929"/>
    </source>
</evidence>
<dbReference type="PROSITE" id="PS00211">
    <property type="entry name" value="ABC_TRANSPORTER_1"/>
    <property type="match status" value="2"/>
</dbReference>
<feature type="domain" description="ABC transmembrane type-1" evidence="13">
    <location>
        <begin position="681"/>
        <end position="950"/>
    </location>
</feature>
<feature type="transmembrane region" description="Helical" evidence="11">
    <location>
        <begin position="885"/>
        <end position="909"/>
    </location>
</feature>
<comment type="subcellular location">
    <subcellularLocation>
        <location evidence="2">Endomembrane system</location>
    </subcellularLocation>
    <subcellularLocation>
        <location evidence="1">Membrane</location>
        <topology evidence="1">Multi-pass membrane protein</topology>
    </subcellularLocation>
</comment>
<dbReference type="PROSITE" id="PS50929">
    <property type="entry name" value="ABC_TM1F"/>
    <property type="match status" value="2"/>
</dbReference>
<name>A0A9P9GIN5_FUSRE</name>
<dbReference type="SMART" id="SM00382">
    <property type="entry name" value="AAA"/>
    <property type="match status" value="2"/>
</dbReference>
<dbReference type="GO" id="GO:0090374">
    <property type="term" value="P:oligopeptide export from mitochondrion"/>
    <property type="evidence" value="ECO:0007669"/>
    <property type="project" value="TreeGrafter"/>
</dbReference>
<dbReference type="GO" id="GO:0005743">
    <property type="term" value="C:mitochondrial inner membrane"/>
    <property type="evidence" value="ECO:0007669"/>
    <property type="project" value="TreeGrafter"/>
</dbReference>
<proteinExistence type="inferred from homology"/>
<evidence type="ECO:0000313" key="14">
    <source>
        <dbReference type="EMBL" id="KAH7240243.1"/>
    </source>
</evidence>
<dbReference type="RefSeq" id="XP_046046037.1">
    <property type="nucleotide sequence ID" value="XM_046195996.1"/>
</dbReference>
<dbReference type="Pfam" id="PF00005">
    <property type="entry name" value="ABC_tran"/>
    <property type="match status" value="2"/>
</dbReference>
<evidence type="ECO:0000256" key="10">
    <source>
        <dbReference type="SAM" id="MobiDB-lite"/>
    </source>
</evidence>
<evidence type="ECO:0000256" key="4">
    <source>
        <dbReference type="ARBA" id="ARBA00022448"/>
    </source>
</evidence>
<keyword evidence="14" id="KW-0378">Hydrolase</keyword>
<dbReference type="GO" id="GO:0012505">
    <property type="term" value="C:endomembrane system"/>
    <property type="evidence" value="ECO:0007669"/>
    <property type="project" value="UniProtKB-SubCell"/>
</dbReference>
<accession>A0A9P9GIN5</accession>
<evidence type="ECO:0000256" key="8">
    <source>
        <dbReference type="ARBA" id="ARBA00022989"/>
    </source>
</evidence>
<dbReference type="InterPro" id="IPR003593">
    <property type="entry name" value="AAA+_ATPase"/>
</dbReference>
<keyword evidence="7" id="KW-0067">ATP-binding</keyword>
<dbReference type="AlphaFoldDB" id="A0A9P9GIN5"/>
<keyword evidence="4" id="KW-0813">Transport</keyword>
<feature type="transmembrane region" description="Helical" evidence="11">
    <location>
        <begin position="921"/>
        <end position="944"/>
    </location>
</feature>
<evidence type="ECO:0000256" key="5">
    <source>
        <dbReference type="ARBA" id="ARBA00022692"/>
    </source>
</evidence>
<feature type="transmembrane region" description="Helical" evidence="11">
    <location>
        <begin position="51"/>
        <end position="74"/>
    </location>
</feature>
<dbReference type="InterPro" id="IPR011527">
    <property type="entry name" value="ABC1_TM_dom"/>
</dbReference>
<feature type="region of interest" description="Disordered" evidence="10">
    <location>
        <begin position="1"/>
        <end position="29"/>
    </location>
</feature>
<dbReference type="InterPro" id="IPR036640">
    <property type="entry name" value="ABC1_TM_sf"/>
</dbReference>
<feature type="transmembrane region" description="Helical" evidence="11">
    <location>
        <begin position="270"/>
        <end position="294"/>
    </location>
</feature>
<keyword evidence="9 11" id="KW-0472">Membrane</keyword>
<dbReference type="SUPFAM" id="SSF52540">
    <property type="entry name" value="P-loop containing nucleoside triphosphate hydrolases"/>
    <property type="match status" value="2"/>
</dbReference>
<sequence>MTASSDLPPNGVQDAAQSDEPSTSEGNPSSFRGFMRVFTFGQATDYALESIAIIAAIASGIALAIVNLVVGQFISLLSAQPDGFMSAVQKTALYFVYIGIVRFACTYIYASLFTLVAHHLTRNIRHEYLRAPFSQEIGFFDQIQGSISMQATSNGKLIQSGIGEKLGMLVQAIATFVAAFVIAFISQWKLTLIIIGMVPVLLIVVGGVAALDAQIETDILKIHAQAGSYAETTLAGVRTVHAFDLRERVVSQYDSFLESSFRLGMKKNRIYGVLFGGEYFVVHAGMGLAFWQGIAMVNRGEVPDLGTVFTVLFSVIIGASTVMSIAPQMVMFGRAATAATELFTLIDRQSAVDPFDHSGERPEHVLGEVELQDVSFSYPTRPDVTVLDTISLHVPAGKVTALVGTSGSGKSTVIGLLERWYDPKAGTVRLDGKDVKDLNLHWLRTNVRLVQQEPVLFNGTVFENIADGLVGTPWETASHGEQRQRVEDAAKLAFAHDFIAGLPHGYDTRIGERGGLLSGGQKQRVAIARSLVSNPQVLLLDEATSALDPHAEGIVQKALNRASQNRTTIVIAHKLATIQNADQIAVISSGRVVEQGSHDDLVELNGIYCNLVKAQDLSPTETRQTADHFSEKDSALNDTPTLDLPLVKLKTVEEGNLVPLKDRQDFDAFQQRGLISTIMKLALLLGNVLDVFSSPDMVSRGNFISLMLFVIAIGCLVGYFLLGWSSNMIAQTLGRKIRKELLDSILRQDLQFFDRPENTIGALTSRLDSYPQAVFEFMGFNVALLLLAIINLTACSAVAVAVAWRLGLVGVFVGLPPMLLAGWLRIWLEMRMENAIDKSLLQSSSVSSEAVMAIRTISSLALERRVLDKYTRELDMAIQDSVPSLFHMMIWFSLTQAIEYFVLALGFWWGSKLINDGHINFYQFIVSFMGVYFSGQAASQLFVFAGNFTKGHMAANYYFWISTLEPTIQETIDNRENGPKDGCKSVKLSDVQFSYPLAPHNRVLKGVSLTIQSGEFVAFVGQSGCGKSAMISLLQRFYDPTSGGITIDSSPLDSINPRLYRKHAALVQQEPTLFPGTIRDNVSQGIETTASDIEVEEACRSANTWDFIASLPEGLNTRCGTSGNQLSGGQRQRIAIARTLIRKPAVILLDEATSALDTESERVVQGALLEAATAGDRITVAVAHRLSTIREASRIFVFQGGLIVESGKHGELIKQGGIYAKMCEAQKLDQGMSAEDERGGI</sequence>
<dbReference type="CDD" id="cd18577">
    <property type="entry name" value="ABC_6TM_Pgp_ABCB1_D1_like"/>
    <property type="match status" value="1"/>
</dbReference>
<comment type="caution">
    <text evidence="14">The sequence shown here is derived from an EMBL/GenBank/DDBJ whole genome shotgun (WGS) entry which is preliminary data.</text>
</comment>
<dbReference type="GeneID" id="70225950"/>
<evidence type="ECO:0000256" key="9">
    <source>
        <dbReference type="ARBA" id="ARBA00023136"/>
    </source>
</evidence>
<feature type="domain" description="ABC transmembrane type-1" evidence="13">
    <location>
        <begin position="51"/>
        <end position="334"/>
    </location>
</feature>
<feature type="transmembrane region" description="Helical" evidence="11">
    <location>
        <begin position="191"/>
        <end position="211"/>
    </location>
</feature>
<dbReference type="Pfam" id="PF00664">
    <property type="entry name" value="ABC_membrane"/>
    <property type="match status" value="2"/>
</dbReference>
<evidence type="ECO:0000256" key="7">
    <source>
        <dbReference type="ARBA" id="ARBA00022840"/>
    </source>
</evidence>
<dbReference type="SUPFAM" id="SSF90123">
    <property type="entry name" value="ABC transporter transmembrane region"/>
    <property type="match status" value="2"/>
</dbReference>
<dbReference type="InterPro" id="IPR027417">
    <property type="entry name" value="P-loop_NTPase"/>
</dbReference>
<dbReference type="PANTHER" id="PTHR43394:SF1">
    <property type="entry name" value="ATP-BINDING CASSETTE SUB-FAMILY B MEMBER 10, MITOCHONDRIAL"/>
    <property type="match status" value="1"/>
</dbReference>
<keyword evidence="8 11" id="KW-1133">Transmembrane helix</keyword>
<dbReference type="GO" id="GO:0005524">
    <property type="term" value="F:ATP binding"/>
    <property type="evidence" value="ECO:0007669"/>
    <property type="project" value="UniProtKB-KW"/>
</dbReference>
<evidence type="ECO:0000256" key="6">
    <source>
        <dbReference type="ARBA" id="ARBA00022741"/>
    </source>
</evidence>
<dbReference type="OrthoDB" id="6500128at2759"/>
<feature type="transmembrane region" description="Helical" evidence="11">
    <location>
        <begin position="306"/>
        <end position="326"/>
    </location>
</feature>
<feature type="domain" description="ABC transporter" evidence="12">
    <location>
        <begin position="986"/>
        <end position="1225"/>
    </location>
</feature>
<evidence type="ECO:0000256" key="1">
    <source>
        <dbReference type="ARBA" id="ARBA00004141"/>
    </source>
</evidence>
<feature type="transmembrane region" description="Helical" evidence="11">
    <location>
        <begin position="94"/>
        <end position="116"/>
    </location>
</feature>
<dbReference type="CDD" id="cd18578">
    <property type="entry name" value="ABC_6TM_Pgp_ABCB1_D2_like"/>
    <property type="match status" value="1"/>
</dbReference>
<dbReference type="Gene3D" id="1.20.1560.10">
    <property type="entry name" value="ABC transporter type 1, transmembrane domain"/>
    <property type="match status" value="1"/>
</dbReference>
<dbReference type="FunFam" id="3.40.50.300:FF:000967">
    <property type="entry name" value="ABC multidrug transporter mdr4"/>
    <property type="match status" value="1"/>
</dbReference>
<dbReference type="InterPro" id="IPR017871">
    <property type="entry name" value="ABC_transporter-like_CS"/>
</dbReference>
<evidence type="ECO:0000256" key="11">
    <source>
        <dbReference type="SAM" id="Phobius"/>
    </source>
</evidence>
<dbReference type="InterPro" id="IPR039421">
    <property type="entry name" value="Type_1_exporter"/>
</dbReference>
<dbReference type="PANTHER" id="PTHR43394">
    <property type="entry name" value="ATP-DEPENDENT PERMEASE MDL1, MITOCHONDRIAL"/>
    <property type="match status" value="1"/>
</dbReference>
<feature type="transmembrane region" description="Helical" evidence="11">
    <location>
        <begin position="704"/>
        <end position="730"/>
    </location>
</feature>
<keyword evidence="15" id="KW-1185">Reference proteome</keyword>
<evidence type="ECO:0000256" key="2">
    <source>
        <dbReference type="ARBA" id="ARBA00004308"/>
    </source>
</evidence>
<evidence type="ECO:0000259" key="12">
    <source>
        <dbReference type="PROSITE" id="PS50893"/>
    </source>
</evidence>
<dbReference type="PROSITE" id="PS50893">
    <property type="entry name" value="ABC_TRANSPORTER_2"/>
    <property type="match status" value="2"/>
</dbReference>
<dbReference type="GO" id="GO:0016887">
    <property type="term" value="F:ATP hydrolysis activity"/>
    <property type="evidence" value="ECO:0007669"/>
    <property type="project" value="InterPro"/>
</dbReference>
<reference evidence="14" key="1">
    <citation type="journal article" date="2021" name="Nat. Commun.">
        <title>Genetic determinants of endophytism in the Arabidopsis root mycobiome.</title>
        <authorList>
            <person name="Mesny F."/>
            <person name="Miyauchi S."/>
            <person name="Thiergart T."/>
            <person name="Pickel B."/>
            <person name="Atanasova L."/>
            <person name="Karlsson M."/>
            <person name="Huettel B."/>
            <person name="Barry K.W."/>
            <person name="Haridas S."/>
            <person name="Chen C."/>
            <person name="Bauer D."/>
            <person name="Andreopoulos W."/>
            <person name="Pangilinan J."/>
            <person name="LaButti K."/>
            <person name="Riley R."/>
            <person name="Lipzen A."/>
            <person name="Clum A."/>
            <person name="Drula E."/>
            <person name="Henrissat B."/>
            <person name="Kohler A."/>
            <person name="Grigoriev I.V."/>
            <person name="Martin F.M."/>
            <person name="Hacquard S."/>
        </authorList>
    </citation>
    <scope>NUCLEOTIDE SEQUENCE</scope>
    <source>
        <strain evidence="14">MPI-CAGE-AT-0023</strain>
    </source>
</reference>
<feature type="transmembrane region" description="Helical" evidence="11">
    <location>
        <begin position="808"/>
        <end position="828"/>
    </location>
</feature>
<feature type="transmembrane region" description="Helical" evidence="11">
    <location>
        <begin position="782"/>
        <end position="802"/>
    </location>
</feature>
<dbReference type="EMBL" id="JAGMUX010000014">
    <property type="protein sequence ID" value="KAH7240243.1"/>
    <property type="molecule type" value="Genomic_DNA"/>
</dbReference>
<dbReference type="GO" id="GO:0015421">
    <property type="term" value="F:ABC-type oligopeptide transporter activity"/>
    <property type="evidence" value="ECO:0007669"/>
    <property type="project" value="TreeGrafter"/>
</dbReference>
<protein>
    <submittedName>
        <fullName evidence="14">P-loop containing nucleoside triphosphate hydrolase protein</fullName>
    </submittedName>
</protein>